<dbReference type="GO" id="GO:0016887">
    <property type="term" value="F:ATP hydrolysis activity"/>
    <property type="evidence" value="ECO:0007669"/>
    <property type="project" value="InterPro"/>
</dbReference>
<reference evidence="4 5" key="1">
    <citation type="submission" date="2018-01" db="EMBL/GenBank/DDBJ databases">
        <title>G. obscuriglobus.</title>
        <authorList>
            <person name="Franke J."/>
            <person name="Blomberg W."/>
            <person name="Selmecki A."/>
        </authorList>
    </citation>
    <scope>NUCLEOTIDE SEQUENCE [LARGE SCALE GENOMIC DNA]</scope>
    <source>
        <strain evidence="4 5">DSM 5831</strain>
    </source>
</reference>
<evidence type="ECO:0000256" key="2">
    <source>
        <dbReference type="ARBA" id="ARBA00022840"/>
    </source>
</evidence>
<dbReference type="PANTHER" id="PTHR43582">
    <property type="entry name" value="LINEARMYCIN RESISTANCE ATP-BINDING PROTEIN LNRL"/>
    <property type="match status" value="1"/>
</dbReference>
<dbReference type="PROSITE" id="PS00211">
    <property type="entry name" value="ABC_TRANSPORTER_1"/>
    <property type="match status" value="1"/>
</dbReference>
<dbReference type="Proteomes" id="UP000245802">
    <property type="component" value="Chromosome"/>
</dbReference>
<dbReference type="EMBL" id="CP025958">
    <property type="protein sequence ID" value="AWM42345.1"/>
    <property type="molecule type" value="Genomic_DNA"/>
</dbReference>
<proteinExistence type="predicted"/>
<dbReference type="InterPro" id="IPR003593">
    <property type="entry name" value="AAA+_ATPase"/>
</dbReference>
<dbReference type="GO" id="GO:0005524">
    <property type="term" value="F:ATP binding"/>
    <property type="evidence" value="ECO:0007669"/>
    <property type="project" value="UniProtKB-KW"/>
</dbReference>
<dbReference type="SMART" id="SM00382">
    <property type="entry name" value="AAA"/>
    <property type="match status" value="1"/>
</dbReference>
<dbReference type="InterPro" id="IPR027417">
    <property type="entry name" value="P-loop_NTPase"/>
</dbReference>
<protein>
    <submittedName>
        <fullName evidence="4">ABC transporter ATP-binding protein</fullName>
    </submittedName>
</protein>
<keyword evidence="2 4" id="KW-0067">ATP-binding</keyword>
<dbReference type="OrthoDB" id="9804819at2"/>
<dbReference type="KEGG" id="gog:C1280_22370"/>
<gene>
    <name evidence="4" type="ORF">C1280_22370</name>
</gene>
<evidence type="ECO:0000313" key="4">
    <source>
        <dbReference type="EMBL" id="AWM42345.1"/>
    </source>
</evidence>
<keyword evidence="1" id="KW-0547">Nucleotide-binding</keyword>
<keyword evidence="5" id="KW-1185">Reference proteome</keyword>
<dbReference type="InterPro" id="IPR003439">
    <property type="entry name" value="ABC_transporter-like_ATP-bd"/>
</dbReference>
<name>A0A2Z3HH96_9BACT</name>
<dbReference type="SUPFAM" id="SSF52540">
    <property type="entry name" value="P-loop containing nucleoside triphosphate hydrolases"/>
    <property type="match status" value="1"/>
</dbReference>
<dbReference type="PANTHER" id="PTHR43582:SF2">
    <property type="entry name" value="LINEARMYCIN RESISTANCE ATP-BINDING PROTEIN LNRL"/>
    <property type="match status" value="1"/>
</dbReference>
<evidence type="ECO:0000313" key="5">
    <source>
        <dbReference type="Proteomes" id="UP000245802"/>
    </source>
</evidence>
<dbReference type="AlphaFoldDB" id="A0A2Z3HH96"/>
<dbReference type="Pfam" id="PF00005">
    <property type="entry name" value="ABC_tran"/>
    <property type="match status" value="1"/>
</dbReference>
<accession>A0A2Z3HH96</accession>
<dbReference type="InterPro" id="IPR017871">
    <property type="entry name" value="ABC_transporter-like_CS"/>
</dbReference>
<dbReference type="PROSITE" id="PS50893">
    <property type="entry name" value="ABC_TRANSPORTER_2"/>
    <property type="match status" value="1"/>
</dbReference>
<feature type="domain" description="ABC transporter" evidence="3">
    <location>
        <begin position="2"/>
        <end position="232"/>
    </location>
</feature>
<evidence type="ECO:0000256" key="1">
    <source>
        <dbReference type="ARBA" id="ARBA00022741"/>
    </source>
</evidence>
<sequence length="323" mass="34422">MLEIANLRKRYGGLIALDGVSLTVRKGEVFGLLGPNGAGKTTLLSIAAGLARSDSGRVELFGNVFTHESRDLRHLVGIGTQDLAIYPDLTARENLRFFGKLYGLSGRHLTARVDAVLAAVGLTDRAGDRAGTFSGGMKRRLNLAVAVVHDPKLLILDEPTTGVDPQSRNHIFEQVKALNAAGLTVIYTSHYMEEVQALCNRIAIIDAGRLRASDTLPNLLKRLDATIHMTVAGATADFAQVLGAIPSVKRVQESNPPTTPSVPVRGGEGGHSTFVLVVDEIGPALARVASECAARRVALLSAATTEPTLERVFLHLTGRGLRD</sequence>
<organism evidence="4 5">
    <name type="scientific">Gemmata obscuriglobus</name>
    <dbReference type="NCBI Taxonomy" id="114"/>
    <lineage>
        <taxon>Bacteria</taxon>
        <taxon>Pseudomonadati</taxon>
        <taxon>Planctomycetota</taxon>
        <taxon>Planctomycetia</taxon>
        <taxon>Gemmatales</taxon>
        <taxon>Gemmataceae</taxon>
        <taxon>Gemmata</taxon>
    </lineage>
</organism>
<dbReference type="Gene3D" id="3.40.50.300">
    <property type="entry name" value="P-loop containing nucleotide triphosphate hydrolases"/>
    <property type="match status" value="1"/>
</dbReference>
<evidence type="ECO:0000259" key="3">
    <source>
        <dbReference type="PROSITE" id="PS50893"/>
    </source>
</evidence>